<name>A0A392LZZ7_9FABA</name>
<evidence type="ECO:0000259" key="8">
    <source>
        <dbReference type="Pfam" id="PF00931"/>
    </source>
</evidence>
<dbReference type="PRINTS" id="PR00364">
    <property type="entry name" value="DISEASERSIST"/>
</dbReference>
<organism evidence="10 11">
    <name type="scientific">Trifolium medium</name>
    <dbReference type="NCBI Taxonomy" id="97028"/>
    <lineage>
        <taxon>Eukaryota</taxon>
        <taxon>Viridiplantae</taxon>
        <taxon>Streptophyta</taxon>
        <taxon>Embryophyta</taxon>
        <taxon>Tracheophyta</taxon>
        <taxon>Spermatophyta</taxon>
        <taxon>Magnoliopsida</taxon>
        <taxon>eudicotyledons</taxon>
        <taxon>Gunneridae</taxon>
        <taxon>Pentapetalae</taxon>
        <taxon>rosids</taxon>
        <taxon>fabids</taxon>
        <taxon>Fabales</taxon>
        <taxon>Fabaceae</taxon>
        <taxon>Papilionoideae</taxon>
        <taxon>50 kb inversion clade</taxon>
        <taxon>NPAAA clade</taxon>
        <taxon>Hologalegina</taxon>
        <taxon>IRL clade</taxon>
        <taxon>Trifolieae</taxon>
        <taxon>Trifolium</taxon>
    </lineage>
</organism>
<dbReference type="GO" id="GO:0043531">
    <property type="term" value="F:ADP binding"/>
    <property type="evidence" value="ECO:0007669"/>
    <property type="project" value="InterPro"/>
</dbReference>
<dbReference type="EMBL" id="LXQA010001240">
    <property type="protein sequence ID" value="MCH80600.1"/>
    <property type="molecule type" value="Genomic_DNA"/>
</dbReference>
<evidence type="ECO:0000313" key="10">
    <source>
        <dbReference type="EMBL" id="MCH80600.1"/>
    </source>
</evidence>
<keyword evidence="4" id="KW-0547">Nucleotide-binding</keyword>
<sequence length="777" mass="88273">MEVLISLTAKVAEYTVAPIGRQANHLLSYKGNFKELADRVNELEAERVTTNRSIEHERRNMREIKPNVIKWLEEVNEIIEKANQLQRDPRCAKVGCSVRSFPNLILRHQLSRKATKITQEVVQVLNKGKFDQVGYLNALDSAAFSNSFSTRGGVMFETRELFKEEIVKALEDSNACSIGIYGLGGVGKTYLVKEVAQIAKQHKLFDAVVIANISKTPDIGRIQGEIADQLDLSFGKETITGRAYLLRQRIKAEKTILVILDDMWPSFELEKAGIPLVDKHTTRILDKQNAKQNVEQNVKQNVCKLLITSRNKDVLLEKETQEEFTFRLDLLSEAETWRLFQYMAGEKVNDTRLQNVATQVAQKCAGLPLVIVTVARGLKNKDIYAWKDALRQLESVGHAEMDAIAYSALELSYKWLASDEMKALFLLFASLPDIDIEYLLNVVVGLDIFKDINTVDDARNKLYTIIESLKASCLLSEGNSSGVVQMNNFVRDVAISIARRDHHVFQRERPDELKEWPTKDFLKRCPHIILNGCHIHELPQRLDCPNVKFFFLINENPSLEIPDIFFEGMGSLRVLDLTHLNLSSLPTSFRSLTNLQTLSLDQCTLENMDAIGALKNLEILRLWKSSMIKLPKEIRNLTKIRLLDLSHSGIEVIPPNIISSLSKLEELYMGNTSIKWEDENSAKQNVNASLAELGQLSKLTALELQIREAWILPRDLKLMFEKLQRYKIAIGDVWEWAEIENGTLKTLMLKLGTNIHIEHGIKALIKGVESLYLDEVD</sequence>
<dbReference type="Gene3D" id="1.10.8.430">
    <property type="entry name" value="Helical domain of apoptotic protease-activating factors"/>
    <property type="match status" value="1"/>
</dbReference>
<evidence type="ECO:0000256" key="7">
    <source>
        <dbReference type="SAM" id="Coils"/>
    </source>
</evidence>
<proteinExistence type="inferred from homology"/>
<dbReference type="InterPro" id="IPR042197">
    <property type="entry name" value="Apaf_helical"/>
</dbReference>
<evidence type="ECO:0000256" key="2">
    <source>
        <dbReference type="ARBA" id="ARBA00022614"/>
    </source>
</evidence>
<evidence type="ECO:0000256" key="3">
    <source>
        <dbReference type="ARBA" id="ARBA00022737"/>
    </source>
</evidence>
<evidence type="ECO:0000256" key="6">
    <source>
        <dbReference type="ARBA" id="ARBA00022840"/>
    </source>
</evidence>
<dbReference type="GO" id="GO:0005524">
    <property type="term" value="F:ATP binding"/>
    <property type="evidence" value="ECO:0007669"/>
    <property type="project" value="UniProtKB-KW"/>
</dbReference>
<dbReference type="InterPro" id="IPR032675">
    <property type="entry name" value="LRR_dom_sf"/>
</dbReference>
<reference evidence="10 11" key="1">
    <citation type="journal article" date="2018" name="Front. Plant Sci.">
        <title>Red Clover (Trifolium pratense) and Zigzag Clover (T. medium) - A Picture of Genomic Similarities and Differences.</title>
        <authorList>
            <person name="Dluhosova J."/>
            <person name="Istvanek J."/>
            <person name="Nedelnik J."/>
            <person name="Repkova J."/>
        </authorList>
    </citation>
    <scope>NUCLEOTIDE SEQUENCE [LARGE SCALE GENOMIC DNA]</scope>
    <source>
        <strain evidence="11">cv. 10/8</strain>
        <tissue evidence="10">Leaf</tissue>
    </source>
</reference>
<keyword evidence="2" id="KW-0433">Leucine-rich repeat</keyword>
<feature type="domain" description="NB-ARC" evidence="8">
    <location>
        <begin position="163"/>
        <end position="280"/>
    </location>
</feature>
<dbReference type="Pfam" id="PF23598">
    <property type="entry name" value="LRR_14"/>
    <property type="match status" value="1"/>
</dbReference>
<dbReference type="PANTHER" id="PTHR33463">
    <property type="entry name" value="NB-ARC DOMAIN-CONTAINING PROTEIN-RELATED"/>
    <property type="match status" value="1"/>
</dbReference>
<feature type="coiled-coil region" evidence="7">
    <location>
        <begin position="26"/>
        <end position="88"/>
    </location>
</feature>
<dbReference type="InterPro" id="IPR027417">
    <property type="entry name" value="P-loop_NTPase"/>
</dbReference>
<keyword evidence="5" id="KW-0611">Plant defense</keyword>
<dbReference type="Gene3D" id="3.40.50.300">
    <property type="entry name" value="P-loop containing nucleotide triphosphate hydrolases"/>
    <property type="match status" value="1"/>
</dbReference>
<comment type="similarity">
    <text evidence="1">Belongs to the disease resistance NB-LRR family.</text>
</comment>
<keyword evidence="7" id="KW-0175">Coiled coil</keyword>
<dbReference type="PANTHER" id="PTHR33463:SF198">
    <property type="entry name" value="RPP4C3"/>
    <property type="match status" value="1"/>
</dbReference>
<dbReference type="Pfam" id="PF00931">
    <property type="entry name" value="NB-ARC"/>
    <property type="match status" value="1"/>
</dbReference>
<feature type="non-terminal residue" evidence="10">
    <location>
        <position position="777"/>
    </location>
</feature>
<dbReference type="AlphaFoldDB" id="A0A392LZZ7"/>
<keyword evidence="3" id="KW-0677">Repeat</keyword>
<dbReference type="Gene3D" id="3.80.10.10">
    <property type="entry name" value="Ribonuclease Inhibitor"/>
    <property type="match status" value="1"/>
</dbReference>
<accession>A0A392LZZ7</accession>
<evidence type="ECO:0000256" key="4">
    <source>
        <dbReference type="ARBA" id="ARBA00022741"/>
    </source>
</evidence>
<dbReference type="SUPFAM" id="SSF52540">
    <property type="entry name" value="P-loop containing nucleoside triphosphate hydrolases"/>
    <property type="match status" value="1"/>
</dbReference>
<evidence type="ECO:0000313" key="11">
    <source>
        <dbReference type="Proteomes" id="UP000265520"/>
    </source>
</evidence>
<dbReference type="Proteomes" id="UP000265520">
    <property type="component" value="Unassembled WGS sequence"/>
</dbReference>
<gene>
    <name evidence="10" type="ORF">A2U01_0001370</name>
</gene>
<feature type="domain" description="Disease resistance R13L4/SHOC-2-like LRR" evidence="9">
    <location>
        <begin position="571"/>
        <end position="717"/>
    </location>
</feature>
<dbReference type="InterPro" id="IPR003591">
    <property type="entry name" value="Leu-rich_rpt_typical-subtyp"/>
</dbReference>
<dbReference type="SUPFAM" id="SSF52058">
    <property type="entry name" value="L domain-like"/>
    <property type="match status" value="1"/>
</dbReference>
<dbReference type="GO" id="GO:0006952">
    <property type="term" value="P:defense response"/>
    <property type="evidence" value="ECO:0007669"/>
    <property type="project" value="UniProtKB-KW"/>
</dbReference>
<dbReference type="SMART" id="SM00369">
    <property type="entry name" value="LRR_TYP"/>
    <property type="match status" value="3"/>
</dbReference>
<dbReference type="InterPro" id="IPR002182">
    <property type="entry name" value="NB-ARC"/>
</dbReference>
<keyword evidence="11" id="KW-1185">Reference proteome</keyword>
<comment type="caution">
    <text evidence="10">The sequence shown here is derived from an EMBL/GenBank/DDBJ whole genome shotgun (WGS) entry which is preliminary data.</text>
</comment>
<evidence type="ECO:0000256" key="1">
    <source>
        <dbReference type="ARBA" id="ARBA00008894"/>
    </source>
</evidence>
<evidence type="ECO:0000256" key="5">
    <source>
        <dbReference type="ARBA" id="ARBA00022821"/>
    </source>
</evidence>
<dbReference type="InterPro" id="IPR050905">
    <property type="entry name" value="Plant_NBS-LRR"/>
</dbReference>
<keyword evidence="6" id="KW-0067">ATP-binding</keyword>
<protein>
    <submittedName>
        <fullName evidence="10">CC-NBS-LRR resistance protein</fullName>
    </submittedName>
</protein>
<evidence type="ECO:0000259" key="9">
    <source>
        <dbReference type="Pfam" id="PF23598"/>
    </source>
</evidence>
<dbReference type="InterPro" id="IPR055414">
    <property type="entry name" value="LRR_R13L4/SHOC2-like"/>
</dbReference>